<name>A0A1G7EHJ7_9ACTO</name>
<gene>
    <name evidence="2" type="ORF">SAMN05421878_1183</name>
</gene>
<dbReference type="Proteomes" id="UP000182744">
    <property type="component" value="Unassembled WGS sequence"/>
</dbReference>
<accession>A0A1G7EHJ7</accession>
<dbReference type="AlphaFoldDB" id="A0A1G7EHJ7"/>
<feature type="region of interest" description="Disordered" evidence="1">
    <location>
        <begin position="36"/>
        <end position="67"/>
    </location>
</feature>
<protein>
    <submittedName>
        <fullName evidence="2">Uncharacterized protein</fullName>
    </submittedName>
</protein>
<reference evidence="3" key="1">
    <citation type="submission" date="2016-10" db="EMBL/GenBank/DDBJ databases">
        <authorList>
            <person name="Varghese N."/>
        </authorList>
    </citation>
    <scope>NUCLEOTIDE SEQUENCE [LARGE SCALE GENOMIC DNA]</scope>
    <source>
        <strain evidence="3">DSM 20639</strain>
    </source>
</reference>
<evidence type="ECO:0000313" key="3">
    <source>
        <dbReference type="Proteomes" id="UP000182744"/>
    </source>
</evidence>
<proteinExistence type="predicted"/>
<evidence type="ECO:0000313" key="2">
    <source>
        <dbReference type="EMBL" id="SDE63123.1"/>
    </source>
</evidence>
<organism evidence="2 3">
    <name type="scientific">Actinobaculum suis</name>
    <dbReference type="NCBI Taxonomy" id="1657"/>
    <lineage>
        <taxon>Bacteria</taxon>
        <taxon>Bacillati</taxon>
        <taxon>Actinomycetota</taxon>
        <taxon>Actinomycetes</taxon>
        <taxon>Actinomycetales</taxon>
        <taxon>Actinomycetaceae</taxon>
        <taxon>Actinobaculum</taxon>
    </lineage>
</organism>
<sequence>MWWVGKPRQRGLIPACAGSTYKVSILGSSIPAHPRLRGEHHSPGTGFNSFAGSSPPARGARKHKRKRVKAMRLIPACAGSTDVQAKAWPSFSAHPRLRGEHAAGCVTIIWEKGSSPPARGALDVVASGEGQDRLIPACAGSTSRAGPPGSATGAHPRLRGEHSTARMKKTRGHGSSPPARGARIASNEVASANVAHPRLRGEHTC</sequence>
<dbReference type="AntiFam" id="ANF00006">
    <property type="entry name" value="Translation of CRISPR region"/>
</dbReference>
<feature type="region of interest" description="Disordered" evidence="1">
    <location>
        <begin position="139"/>
        <end position="205"/>
    </location>
</feature>
<dbReference type="EMBL" id="FNAU01000018">
    <property type="protein sequence ID" value="SDE63123.1"/>
    <property type="molecule type" value="Genomic_DNA"/>
</dbReference>
<dbReference type="AntiFam" id="ANF00057">
    <property type="entry name" value="Translation of E. coli type CRISPR repeat"/>
</dbReference>
<evidence type="ECO:0000256" key="1">
    <source>
        <dbReference type="SAM" id="MobiDB-lite"/>
    </source>
</evidence>
<keyword evidence="3" id="KW-1185">Reference proteome</keyword>